<feature type="compositionally biased region" description="Low complexity" evidence="1">
    <location>
        <begin position="106"/>
        <end position="118"/>
    </location>
</feature>
<dbReference type="AlphaFoldDB" id="A0A3S3QEE9"/>
<dbReference type="OrthoDB" id="1892230at2759"/>
<evidence type="ECO:0000313" key="3">
    <source>
        <dbReference type="EMBL" id="RWR83336.1"/>
    </source>
</evidence>
<gene>
    <name evidence="3" type="ORF">CKAN_01208900</name>
</gene>
<sequence length="235" mass="26071">MITPDKKLPLPLIERLRFDLGLPEDYARSLLTDFPDYFQVSPLHPGGDQTLALELVCWSKIYIVDVNSEQPSPVFITEAHDPIDHLEATKILIREFPASPSPSAPPNSSVITPPSSSNLPPPPPITAPASASPQMFFASTTTSNPSNHSCAGDAADRLLRLLMITPDKKLPLPLIERLRFDLGLPEDYARSLLTDFPDYFQVSPLHPGGDQTLALELVCWSKFQKLLRFSSFRQL</sequence>
<feature type="domain" description="PORR" evidence="2">
    <location>
        <begin position="149"/>
        <end position="222"/>
    </location>
</feature>
<dbReference type="GO" id="GO:0003723">
    <property type="term" value="F:RNA binding"/>
    <property type="evidence" value="ECO:0007669"/>
    <property type="project" value="InterPro"/>
</dbReference>
<dbReference type="Pfam" id="PF11955">
    <property type="entry name" value="PORR"/>
    <property type="match status" value="2"/>
</dbReference>
<dbReference type="InterPro" id="IPR021099">
    <property type="entry name" value="PORR_domain"/>
</dbReference>
<name>A0A3S3QEE9_9MAGN</name>
<evidence type="ECO:0000256" key="1">
    <source>
        <dbReference type="SAM" id="MobiDB-lite"/>
    </source>
</evidence>
<reference evidence="3 4" key="1">
    <citation type="journal article" date="2019" name="Nat. Plants">
        <title>Stout camphor tree genome fills gaps in understanding of flowering plant genome evolution.</title>
        <authorList>
            <person name="Chaw S.M."/>
            <person name="Liu Y.C."/>
            <person name="Wu Y.W."/>
            <person name="Wang H.Y."/>
            <person name="Lin C.I."/>
            <person name="Wu C.S."/>
            <person name="Ke H.M."/>
            <person name="Chang L.Y."/>
            <person name="Hsu C.Y."/>
            <person name="Yang H.T."/>
            <person name="Sudianto E."/>
            <person name="Hsu M.H."/>
            <person name="Wu K.P."/>
            <person name="Wang L.N."/>
            <person name="Leebens-Mack J.H."/>
            <person name="Tsai I.J."/>
        </authorList>
    </citation>
    <scope>NUCLEOTIDE SEQUENCE [LARGE SCALE GENOMIC DNA]</scope>
    <source>
        <strain evidence="4">cv. Chaw 1501</strain>
        <tissue evidence="3">Young leaves</tissue>
    </source>
</reference>
<dbReference type="EMBL" id="QPKB01000004">
    <property type="protein sequence ID" value="RWR83336.1"/>
    <property type="molecule type" value="Genomic_DNA"/>
</dbReference>
<evidence type="ECO:0000259" key="2">
    <source>
        <dbReference type="Pfam" id="PF11955"/>
    </source>
</evidence>
<comment type="caution">
    <text evidence="3">The sequence shown here is derived from an EMBL/GenBank/DDBJ whole genome shotgun (WGS) entry which is preliminary data.</text>
</comment>
<dbReference type="InterPro" id="IPR045040">
    <property type="entry name" value="PORR_fam"/>
</dbReference>
<proteinExistence type="predicted"/>
<keyword evidence="4" id="KW-1185">Reference proteome</keyword>
<dbReference type="PANTHER" id="PTHR31476:SF16">
    <property type="entry name" value="F14O23.23 PROTEIN"/>
    <property type="match status" value="1"/>
</dbReference>
<dbReference type="STRING" id="337451.A0A3S3QEE9"/>
<feature type="region of interest" description="Disordered" evidence="1">
    <location>
        <begin position="97"/>
        <end position="126"/>
    </location>
</feature>
<organism evidence="3 4">
    <name type="scientific">Cinnamomum micranthum f. kanehirae</name>
    <dbReference type="NCBI Taxonomy" id="337451"/>
    <lineage>
        <taxon>Eukaryota</taxon>
        <taxon>Viridiplantae</taxon>
        <taxon>Streptophyta</taxon>
        <taxon>Embryophyta</taxon>
        <taxon>Tracheophyta</taxon>
        <taxon>Spermatophyta</taxon>
        <taxon>Magnoliopsida</taxon>
        <taxon>Magnoliidae</taxon>
        <taxon>Laurales</taxon>
        <taxon>Lauraceae</taxon>
        <taxon>Cinnamomum</taxon>
    </lineage>
</organism>
<dbReference type="Proteomes" id="UP000283530">
    <property type="component" value="Unassembled WGS sequence"/>
</dbReference>
<accession>A0A3S3QEE9</accession>
<protein>
    <submittedName>
        <fullName evidence="3">Protein ROOT PRIMORDIUM DEFECTIVE 1-like protein</fullName>
    </submittedName>
</protein>
<feature type="domain" description="PORR" evidence="2">
    <location>
        <begin position="1"/>
        <end position="65"/>
    </location>
</feature>
<dbReference type="PANTHER" id="PTHR31476">
    <property type="entry name" value="PROTEIN WHAT'S THIS FACTOR 1 HOMOLOG, CHLOROPLASTIC"/>
    <property type="match status" value="1"/>
</dbReference>
<evidence type="ECO:0000313" key="4">
    <source>
        <dbReference type="Proteomes" id="UP000283530"/>
    </source>
</evidence>